<dbReference type="FunFam" id="3.40.50.300:FF:001091">
    <property type="entry name" value="Probable disease resistance protein At1g61300"/>
    <property type="match status" value="1"/>
</dbReference>
<dbReference type="EMBL" id="BJWL01000025">
    <property type="protein sequence ID" value="GFZ15604.1"/>
    <property type="molecule type" value="Genomic_DNA"/>
</dbReference>
<evidence type="ECO:0000256" key="5">
    <source>
        <dbReference type="ARBA" id="ARBA00022614"/>
    </source>
</evidence>
<keyword evidence="10" id="KW-0067">ATP-binding</keyword>
<keyword evidence="16" id="KW-1185">Reference proteome</keyword>
<dbReference type="Proteomes" id="UP000585474">
    <property type="component" value="Unassembled WGS sequence"/>
</dbReference>
<evidence type="ECO:0000259" key="14">
    <source>
        <dbReference type="Pfam" id="PF23598"/>
    </source>
</evidence>
<dbReference type="Gene3D" id="3.40.50.300">
    <property type="entry name" value="P-loop containing nucleotide triphosphate hydrolases"/>
    <property type="match status" value="1"/>
</dbReference>
<dbReference type="GO" id="GO:0009626">
    <property type="term" value="P:plant-type hypersensitive response"/>
    <property type="evidence" value="ECO:0007669"/>
    <property type="project" value="UniProtKB-KW"/>
</dbReference>
<protein>
    <submittedName>
        <fullName evidence="15">Disease resistance protein (TIR-NBS-LRR class) family</fullName>
    </submittedName>
</protein>
<dbReference type="GO" id="GO:0043531">
    <property type="term" value="F:ADP binding"/>
    <property type="evidence" value="ECO:0007669"/>
    <property type="project" value="InterPro"/>
</dbReference>
<evidence type="ECO:0000256" key="9">
    <source>
        <dbReference type="ARBA" id="ARBA00022821"/>
    </source>
</evidence>
<feature type="domain" description="NB-ARC" evidence="11">
    <location>
        <begin position="227"/>
        <end position="394"/>
    </location>
</feature>
<evidence type="ECO:0000256" key="7">
    <source>
        <dbReference type="ARBA" id="ARBA00022737"/>
    </source>
</evidence>
<keyword evidence="8" id="KW-0547">Nucleotide-binding</keyword>
<dbReference type="FunFam" id="1.10.10.10:FF:000322">
    <property type="entry name" value="Probable disease resistance protein At1g63360"/>
    <property type="match status" value="1"/>
</dbReference>
<dbReference type="AlphaFoldDB" id="A0A7J0GYK3"/>
<evidence type="ECO:0000259" key="11">
    <source>
        <dbReference type="Pfam" id="PF00931"/>
    </source>
</evidence>
<dbReference type="Gene3D" id="1.10.10.10">
    <property type="entry name" value="Winged helix-like DNA-binding domain superfamily/Winged helix DNA-binding domain"/>
    <property type="match status" value="1"/>
</dbReference>
<dbReference type="Pfam" id="PF23598">
    <property type="entry name" value="LRR_14"/>
    <property type="match status" value="1"/>
</dbReference>
<evidence type="ECO:0000256" key="6">
    <source>
        <dbReference type="ARBA" id="ARBA00022667"/>
    </source>
</evidence>
<comment type="subcellular location">
    <subcellularLocation>
        <location evidence="2">Cytoplasm</location>
    </subcellularLocation>
</comment>
<dbReference type="SUPFAM" id="SSF52540">
    <property type="entry name" value="P-loop containing nucleoside triphosphate hydrolases"/>
    <property type="match status" value="1"/>
</dbReference>
<evidence type="ECO:0000256" key="4">
    <source>
        <dbReference type="ARBA" id="ARBA00022490"/>
    </source>
</evidence>
<comment type="caution">
    <text evidence="15">The sequence shown here is derived from an EMBL/GenBank/DDBJ whole genome shotgun (WGS) entry which is preliminary data.</text>
</comment>
<feature type="domain" description="Disease resistance R13L4/SHOC-2-like LRR" evidence="14">
    <location>
        <begin position="621"/>
        <end position="916"/>
    </location>
</feature>
<reference evidence="15 16" key="1">
    <citation type="submission" date="2019-07" db="EMBL/GenBank/DDBJ databases">
        <title>De Novo Assembly of kiwifruit Actinidia rufa.</title>
        <authorList>
            <person name="Sugita-Konishi S."/>
            <person name="Sato K."/>
            <person name="Mori E."/>
            <person name="Abe Y."/>
            <person name="Kisaki G."/>
            <person name="Hamano K."/>
            <person name="Suezawa K."/>
            <person name="Otani M."/>
            <person name="Fukuda T."/>
            <person name="Manabe T."/>
            <person name="Gomi K."/>
            <person name="Tabuchi M."/>
            <person name="Akimitsu K."/>
            <person name="Kataoka I."/>
        </authorList>
    </citation>
    <scope>NUCLEOTIDE SEQUENCE [LARGE SCALE GENOMIC DNA]</scope>
    <source>
        <strain evidence="16">cv. Fuchu</strain>
    </source>
</reference>
<keyword evidence="5" id="KW-0433">Leucine-rich repeat</keyword>
<organism evidence="15 16">
    <name type="scientific">Actinidia rufa</name>
    <dbReference type="NCBI Taxonomy" id="165716"/>
    <lineage>
        <taxon>Eukaryota</taxon>
        <taxon>Viridiplantae</taxon>
        <taxon>Streptophyta</taxon>
        <taxon>Embryophyta</taxon>
        <taxon>Tracheophyta</taxon>
        <taxon>Spermatophyta</taxon>
        <taxon>Magnoliopsida</taxon>
        <taxon>eudicotyledons</taxon>
        <taxon>Gunneridae</taxon>
        <taxon>Pentapetalae</taxon>
        <taxon>asterids</taxon>
        <taxon>Ericales</taxon>
        <taxon>Actinidiaceae</taxon>
        <taxon>Actinidia</taxon>
    </lineage>
</organism>
<dbReference type="InterPro" id="IPR055414">
    <property type="entry name" value="LRR_R13L4/SHOC2-like"/>
</dbReference>
<dbReference type="Gene3D" id="3.80.10.10">
    <property type="entry name" value="Ribonuclease Inhibitor"/>
    <property type="match status" value="1"/>
</dbReference>
<keyword evidence="7" id="KW-0677">Repeat</keyword>
<dbReference type="CDD" id="cd14798">
    <property type="entry name" value="RX-CC_like"/>
    <property type="match status" value="1"/>
</dbReference>
<accession>A0A7J0GYK3</accession>
<evidence type="ECO:0000259" key="12">
    <source>
        <dbReference type="Pfam" id="PF18052"/>
    </source>
</evidence>
<keyword evidence="9" id="KW-0611">Plant defense</keyword>
<evidence type="ECO:0000256" key="3">
    <source>
        <dbReference type="ARBA" id="ARBA00008894"/>
    </source>
</evidence>
<name>A0A7J0GYK3_9ERIC</name>
<dbReference type="InterPro" id="IPR027417">
    <property type="entry name" value="P-loop_NTPase"/>
</dbReference>
<keyword evidence="6" id="KW-0381">Hypersensitive response</keyword>
<dbReference type="SUPFAM" id="SSF52058">
    <property type="entry name" value="L domain-like"/>
    <property type="match status" value="1"/>
</dbReference>
<dbReference type="Pfam" id="PF23559">
    <property type="entry name" value="WHD_DRP"/>
    <property type="match status" value="1"/>
</dbReference>
<comment type="similarity">
    <text evidence="3">Belongs to the disease resistance NB-LRR family.</text>
</comment>
<dbReference type="PANTHER" id="PTHR23155:SF1152">
    <property type="entry name" value="AAA+ ATPASE DOMAIN-CONTAINING PROTEIN"/>
    <property type="match status" value="1"/>
</dbReference>
<evidence type="ECO:0000313" key="15">
    <source>
        <dbReference type="EMBL" id="GFZ15604.1"/>
    </source>
</evidence>
<dbReference type="InterPro" id="IPR038005">
    <property type="entry name" value="RX-like_CC"/>
</dbReference>
<dbReference type="Gene3D" id="1.20.5.4130">
    <property type="match status" value="1"/>
</dbReference>
<proteinExistence type="inferred from homology"/>
<dbReference type="PANTHER" id="PTHR23155">
    <property type="entry name" value="DISEASE RESISTANCE PROTEIN RP"/>
    <property type="match status" value="1"/>
</dbReference>
<evidence type="ECO:0000256" key="10">
    <source>
        <dbReference type="ARBA" id="ARBA00022840"/>
    </source>
</evidence>
<dbReference type="Pfam" id="PF00931">
    <property type="entry name" value="NB-ARC"/>
    <property type="match status" value="1"/>
</dbReference>
<evidence type="ECO:0000313" key="16">
    <source>
        <dbReference type="Proteomes" id="UP000585474"/>
    </source>
</evidence>
<gene>
    <name evidence="15" type="ORF">Acr_25g0000130</name>
</gene>
<feature type="domain" description="Disease resistance protein winged helix" evidence="13">
    <location>
        <begin position="477"/>
        <end position="546"/>
    </location>
</feature>
<dbReference type="InterPro" id="IPR044974">
    <property type="entry name" value="Disease_R_plants"/>
</dbReference>
<dbReference type="InterPro" id="IPR058922">
    <property type="entry name" value="WHD_DRP"/>
</dbReference>
<keyword evidence="4" id="KW-0963">Cytoplasm</keyword>
<dbReference type="Gene3D" id="1.10.8.430">
    <property type="entry name" value="Helical domain of apoptotic protease-activating factors"/>
    <property type="match status" value="1"/>
</dbReference>
<evidence type="ECO:0000256" key="8">
    <source>
        <dbReference type="ARBA" id="ARBA00022741"/>
    </source>
</evidence>
<comment type="function">
    <text evidence="1">Confers resistance to late blight (Phytophthora infestans) races carrying the avirulence gene Avr1. Resistance proteins guard the plant against pathogens that contain an appropriate avirulence protein via an indirect interaction with this avirulence protein. That triggers a defense system including the hypersensitive response, which restricts the pathogen growth.</text>
</comment>
<evidence type="ECO:0000256" key="1">
    <source>
        <dbReference type="ARBA" id="ARBA00002074"/>
    </source>
</evidence>
<dbReference type="GO" id="GO:0051607">
    <property type="term" value="P:defense response to virus"/>
    <property type="evidence" value="ECO:0007669"/>
    <property type="project" value="UniProtKB-ARBA"/>
</dbReference>
<dbReference type="GO" id="GO:0005524">
    <property type="term" value="F:ATP binding"/>
    <property type="evidence" value="ECO:0007669"/>
    <property type="project" value="UniProtKB-KW"/>
</dbReference>
<dbReference type="InterPro" id="IPR041118">
    <property type="entry name" value="Rx_N"/>
</dbReference>
<evidence type="ECO:0000259" key="13">
    <source>
        <dbReference type="Pfam" id="PF23559"/>
    </source>
</evidence>
<dbReference type="Pfam" id="PF18052">
    <property type="entry name" value="Rx_N"/>
    <property type="match status" value="1"/>
</dbReference>
<dbReference type="InterPro" id="IPR042197">
    <property type="entry name" value="Apaf_helical"/>
</dbReference>
<dbReference type="InterPro" id="IPR002182">
    <property type="entry name" value="NB-ARC"/>
</dbReference>
<feature type="domain" description="Disease resistance N-terminal" evidence="12">
    <location>
        <begin position="9"/>
        <end position="87"/>
    </location>
</feature>
<evidence type="ECO:0000256" key="2">
    <source>
        <dbReference type="ARBA" id="ARBA00004496"/>
    </source>
</evidence>
<dbReference type="InterPro" id="IPR036388">
    <property type="entry name" value="WH-like_DNA-bd_sf"/>
</dbReference>
<dbReference type="InterPro" id="IPR032675">
    <property type="entry name" value="LRR_dom_sf"/>
</dbReference>
<dbReference type="PRINTS" id="PR00364">
    <property type="entry name" value="DISEASERSIST"/>
</dbReference>
<dbReference type="OrthoDB" id="646178at2759"/>
<sequence length="953" mass="109638">MAETAFDCILENFKQAINGNADLIPNEKDQIRSLCEELGFLRTFLKDWEGKHYEHQAANHLVKHIIDVANKAEDTIELYITKKDKKQEMILIGEDTATDEKIGHVHDPSLDLAKMREKKDEGIDMTKKMDQVFDPSLNLGSINEPHRKECEAIKTVEKQIDDIKDIQDEDYSNEDSSRANAIGEEEVVVGFDNAAAMRRYGENSNRPLTRIVGEEDIMVGFEEEAMMLKEKLTGGRNQLEIISIVGMPGLGKTTLAKKVYYDPLIIYHFYTRAWISISQEYRKQDLLRSLLSSVSKHTNDIYKVRDDKLGEELRKRLKGKRYLIVMDDIWDIKAWVHLKSSFPNDNNGSRILFTSRLADVVLQAKPNNPPLYLRFLSEGESWDLFQQKAFRRKLCPSEFIDIGKKIAKICRGLPLTIVVTAGILANKEKMEDQWKQIGNSLASSIFGDPHLCTETLALSYNHLPQYLKPCFLYFGAFPEDYEIPAQTLIWLWVAEGFIRNTGEKFLEDVAEEYLMNLIGRSLVTVSKRRSDGAIKSCRMHDLLRDFCLQKAEEEYFLHRISGHQHFFSSRSSVKNFSYMRRLCVHSMRSNVSSLFPSALNTHSLLYIDSGYNELQPLEFLFRCFNLLRVLDISSIDIYNFPNELEQLVLLRYLALGMGRVPCRLGYHIPASISNLGNLETLIICTSTSSVVLPHSIWKMVKLRHLFLTGEGIHKIETPDPKDHYPSSLNSLHTLSSLDPSQWPSRDFLARTPNLRKLGFRGEIVSQGWGRLTFPDIYFLNHLQKLKLINTRLCISGWSTNLRSIKFPPNLTSLTLERTYLKWDEMSTLGKLLPNLEVLKLSRDACTGPHWETSGDFPRLKVLKFLSMEIMEWYVSSDHFPILERLVFSQCHELKKIPSDIGDIPTLQLIEVRLCSYSAELSAKEIQKEQASAGNNWLQIIIESQDYSWSSERY</sequence>